<dbReference type="PIRSF" id="PIRSF005243">
    <property type="entry name" value="ROO"/>
    <property type="match status" value="1"/>
</dbReference>
<keyword evidence="3" id="KW-1185">Reference proteome</keyword>
<dbReference type="Gene3D" id="3.60.15.10">
    <property type="entry name" value="Ribonuclease Z/Hydroxyacylglutathione hydrolase-like"/>
    <property type="match status" value="1"/>
</dbReference>
<dbReference type="PANTHER" id="PTHR43717">
    <property type="entry name" value="ANAEROBIC NITRIC OXIDE REDUCTASE FLAVORUBREDOXIN"/>
    <property type="match status" value="1"/>
</dbReference>
<dbReference type="GO" id="GO:0010181">
    <property type="term" value="F:FMN binding"/>
    <property type="evidence" value="ECO:0007669"/>
    <property type="project" value="InterPro"/>
</dbReference>
<protein>
    <recommendedName>
        <fullName evidence="1">Flavodoxin-like domain-containing protein</fullName>
    </recommendedName>
</protein>
<dbReference type="Pfam" id="PF19583">
    <property type="entry name" value="ODP"/>
    <property type="match status" value="1"/>
</dbReference>
<dbReference type="InterPro" id="IPR016440">
    <property type="entry name" value="Rubredoxin-O_OxRdtase"/>
</dbReference>
<reference evidence="2 3" key="1">
    <citation type="journal article" date="2016" name="Sci. Rep.">
        <title>Metabolic traits of an uncultured archaeal lineage -MSBL1- from brine pools of the Red Sea.</title>
        <authorList>
            <person name="Mwirichia R."/>
            <person name="Alam I."/>
            <person name="Rashid M."/>
            <person name="Vinu M."/>
            <person name="Ba-Alawi W."/>
            <person name="Anthony Kamau A."/>
            <person name="Kamanda Ngugi D."/>
            <person name="Goker M."/>
            <person name="Klenk H.P."/>
            <person name="Bajic V."/>
            <person name="Stingl U."/>
        </authorList>
    </citation>
    <scope>NUCLEOTIDE SEQUENCE [LARGE SCALE GENOMIC DNA]</scope>
    <source>
        <strain evidence="2">SCGC-AAA259B11</strain>
    </source>
</reference>
<gene>
    <name evidence="2" type="ORF">AKJ61_00035</name>
</gene>
<dbReference type="GO" id="GO:0016491">
    <property type="term" value="F:oxidoreductase activity"/>
    <property type="evidence" value="ECO:0007669"/>
    <property type="project" value="InterPro"/>
</dbReference>
<dbReference type="SMART" id="SM00849">
    <property type="entry name" value="Lactamase_B"/>
    <property type="match status" value="1"/>
</dbReference>
<dbReference type="EMBL" id="LHXK01000001">
    <property type="protein sequence ID" value="KXA90666.1"/>
    <property type="molecule type" value="Genomic_DNA"/>
</dbReference>
<dbReference type="PANTHER" id="PTHR43717:SF1">
    <property type="entry name" value="ANAEROBIC NITRIC OXIDE REDUCTASE FLAVORUBREDOXIN"/>
    <property type="match status" value="1"/>
</dbReference>
<comment type="caution">
    <text evidence="2">The sequence shown here is derived from an EMBL/GenBank/DDBJ whole genome shotgun (WGS) entry which is preliminary data.</text>
</comment>
<dbReference type="SUPFAM" id="SSF52218">
    <property type="entry name" value="Flavoproteins"/>
    <property type="match status" value="1"/>
</dbReference>
<dbReference type="InterPro" id="IPR029039">
    <property type="entry name" value="Flavoprotein-like_sf"/>
</dbReference>
<dbReference type="InterPro" id="IPR045761">
    <property type="entry name" value="ODP_dom"/>
</dbReference>
<evidence type="ECO:0000313" key="2">
    <source>
        <dbReference type="EMBL" id="KXA90666.1"/>
    </source>
</evidence>
<dbReference type="Pfam" id="PF00258">
    <property type="entry name" value="Flavodoxin_1"/>
    <property type="match status" value="1"/>
</dbReference>
<dbReference type="AlphaFoldDB" id="A0A133U949"/>
<dbReference type="InterPro" id="IPR001279">
    <property type="entry name" value="Metallo-B-lactamas"/>
</dbReference>
<dbReference type="Proteomes" id="UP000070184">
    <property type="component" value="Unassembled WGS sequence"/>
</dbReference>
<dbReference type="GO" id="GO:0009055">
    <property type="term" value="F:electron transfer activity"/>
    <property type="evidence" value="ECO:0007669"/>
    <property type="project" value="InterPro"/>
</dbReference>
<accession>A0A133U949</accession>
<dbReference type="PROSITE" id="PS50902">
    <property type="entry name" value="FLAVODOXIN_LIKE"/>
    <property type="match status" value="1"/>
</dbReference>
<dbReference type="InterPro" id="IPR036866">
    <property type="entry name" value="RibonucZ/Hydroxyglut_hydro"/>
</dbReference>
<dbReference type="CDD" id="cd07709">
    <property type="entry name" value="flavodiiron_proteins_MBL-fold"/>
    <property type="match status" value="1"/>
</dbReference>
<dbReference type="GO" id="GO:0046872">
    <property type="term" value="F:metal ion binding"/>
    <property type="evidence" value="ECO:0007669"/>
    <property type="project" value="InterPro"/>
</dbReference>
<name>A0A133U949_9EURY</name>
<organism evidence="2 3">
    <name type="scientific">candidate division MSBL1 archaeon SCGC-AAA259B11</name>
    <dbReference type="NCBI Taxonomy" id="1698260"/>
    <lineage>
        <taxon>Archaea</taxon>
        <taxon>Methanobacteriati</taxon>
        <taxon>Methanobacteriota</taxon>
        <taxon>candidate division MSBL1</taxon>
    </lineage>
</organism>
<evidence type="ECO:0000313" key="3">
    <source>
        <dbReference type="Proteomes" id="UP000070184"/>
    </source>
</evidence>
<dbReference type="Gene3D" id="3.40.50.360">
    <property type="match status" value="1"/>
</dbReference>
<dbReference type="InterPro" id="IPR008254">
    <property type="entry name" value="Flavodoxin/NO_synth"/>
</dbReference>
<dbReference type="PATRIC" id="fig|1698260.3.peg.8"/>
<feature type="domain" description="Flavodoxin-like" evidence="1">
    <location>
        <begin position="252"/>
        <end position="389"/>
    </location>
</feature>
<proteinExistence type="predicted"/>
<sequence length="395" mass="45038">MHVTIKPDIYWVGAIDWNVRSFHGYQTKYGTTYNSYVVEDEKVALVDTVKKGFEDQLFSRLEHAGIDSLDYLVVNHIEMDHAGSVRSVLEKFPEVQLVTNERAKKGLEDAYGIEKEVMIVDTGDELSLGEKTLTFVRTPMVHWPDSMVTYAVEDKVLLPNDAFGLHYASNKRFDDEFSEEEMGRIFYEAAKYYANIVLVYSKHVQRVLNKVEELGLEFDVIAPSHGIIWRDKIPEIIQRYKAWSSGEAEDKIVIIYDSMWKHTEEAAYQVAKGIDEKKTDYRIYNLKKSDWTEVMTEVMLSKGVIVGSPTLNGEIYPTVAGFLTYMKGLEPFDKSAAAFGSYGWSGEAVGKIVNIFDELDFDTIGKAKWVFKADEDGLSDLKNLGREMAEKIKTQ</sequence>
<dbReference type="SUPFAM" id="SSF56281">
    <property type="entry name" value="Metallo-hydrolase/oxidoreductase"/>
    <property type="match status" value="1"/>
</dbReference>
<evidence type="ECO:0000259" key="1">
    <source>
        <dbReference type="PROSITE" id="PS50902"/>
    </source>
</evidence>